<dbReference type="Proteomes" id="UP001565220">
    <property type="component" value="Unassembled WGS sequence"/>
</dbReference>
<keyword evidence="3" id="KW-1185">Reference proteome</keyword>
<name>A0ABV4DYQ2_9CLOT</name>
<proteinExistence type="predicted"/>
<comment type="caution">
    <text evidence="2">The sequence shown here is derived from an EMBL/GenBank/DDBJ whole genome shotgun (WGS) entry which is preliminary data.</text>
</comment>
<evidence type="ECO:0000313" key="3">
    <source>
        <dbReference type="Proteomes" id="UP001565220"/>
    </source>
</evidence>
<sequence length="89" mass="10513">MDFIFKKFSTVCKILLALIAVVIFIRIIPWIVVAGVALFTFVKLRKYLKNRKINKPKNKRMNGFTRRKKHPFGISQEKIVDVDYDEVKK</sequence>
<dbReference type="EMBL" id="JBGFFE010000014">
    <property type="protein sequence ID" value="MEY8764028.1"/>
    <property type="molecule type" value="Genomic_DNA"/>
</dbReference>
<protein>
    <recommendedName>
        <fullName evidence="4">DUF4834 domain-containing protein</fullName>
    </recommendedName>
</protein>
<gene>
    <name evidence="2" type="ORF">AB8S09_10315</name>
</gene>
<evidence type="ECO:0000313" key="2">
    <source>
        <dbReference type="EMBL" id="MEY8764028.1"/>
    </source>
</evidence>
<evidence type="ECO:0000256" key="1">
    <source>
        <dbReference type="SAM" id="Phobius"/>
    </source>
</evidence>
<keyword evidence="1" id="KW-0472">Membrane</keyword>
<organism evidence="2 3">
    <name type="scientific">Clostridium lapidicellarium</name>
    <dbReference type="NCBI Taxonomy" id="3240931"/>
    <lineage>
        <taxon>Bacteria</taxon>
        <taxon>Bacillati</taxon>
        <taxon>Bacillota</taxon>
        <taxon>Clostridia</taxon>
        <taxon>Eubacteriales</taxon>
        <taxon>Clostridiaceae</taxon>
        <taxon>Clostridium</taxon>
    </lineage>
</organism>
<dbReference type="RefSeq" id="WP_294181747.1">
    <property type="nucleotide sequence ID" value="NZ_JBGFFE010000014.1"/>
</dbReference>
<reference evidence="2 3" key="1">
    <citation type="submission" date="2024-08" db="EMBL/GenBank/DDBJ databases">
        <title>Clostridium lapicellarii sp. nov., and Clostridium renhuaiense sp. nov., two species isolated from the mud in a fermentation cellar used for producing sauce-flavour Chinese liquors.</title>
        <authorList>
            <person name="Yang F."/>
            <person name="Wang H."/>
            <person name="Chen L.Q."/>
            <person name="Zhou N."/>
            <person name="Lu J.J."/>
            <person name="Pu X.X."/>
            <person name="Wan B."/>
            <person name="Wang L."/>
            <person name="Liu S.J."/>
        </authorList>
    </citation>
    <scope>NUCLEOTIDE SEQUENCE [LARGE SCALE GENOMIC DNA]</scope>
    <source>
        <strain evidence="2 3">MT-113</strain>
    </source>
</reference>
<keyword evidence="1" id="KW-1133">Transmembrane helix</keyword>
<keyword evidence="1" id="KW-0812">Transmembrane</keyword>
<evidence type="ECO:0008006" key="4">
    <source>
        <dbReference type="Google" id="ProtNLM"/>
    </source>
</evidence>
<feature type="transmembrane region" description="Helical" evidence="1">
    <location>
        <begin position="14"/>
        <end position="42"/>
    </location>
</feature>
<accession>A0ABV4DYQ2</accession>